<gene>
    <name evidence="1" type="ORF">THARTR1_01566</name>
</gene>
<dbReference type="EMBL" id="MTYI01000020">
    <property type="protein sequence ID" value="PNP58550.1"/>
    <property type="molecule type" value="Genomic_DNA"/>
</dbReference>
<sequence>MPTHIRLTCRQSLFFLVPDDQLQAVRDLAIDVGLSPADEDILRLAYPCEMSRLAVRFLIDESTCTEGPLRRRLVFTPMSWTGITREEIVSPSAKDGSQKNPPIPSFIQTVPLSVACAALVRIAIRQNRSSRLRTNVIENLSSFIPNGLFDMSYDGEYMELPPDEQPL</sequence>
<name>A0A2K0ULA0_TRIHA</name>
<protein>
    <submittedName>
        <fullName evidence="1">Uncharacterized protein</fullName>
    </submittedName>
</protein>
<evidence type="ECO:0000313" key="1">
    <source>
        <dbReference type="EMBL" id="PNP58550.1"/>
    </source>
</evidence>
<evidence type="ECO:0000313" key="2">
    <source>
        <dbReference type="Proteomes" id="UP000236290"/>
    </source>
</evidence>
<dbReference type="OrthoDB" id="4202165at2759"/>
<dbReference type="AlphaFoldDB" id="A0A2K0ULA0"/>
<dbReference type="Proteomes" id="UP000236290">
    <property type="component" value="Unassembled WGS sequence"/>
</dbReference>
<proteinExistence type="predicted"/>
<reference evidence="1 2" key="1">
    <citation type="submission" date="2017-02" db="EMBL/GenBank/DDBJ databases">
        <title>Genomes of Trichoderma spp. with biocontrol activity.</title>
        <authorList>
            <person name="Gardiner D."/>
            <person name="Kazan K."/>
            <person name="Vos C."/>
            <person name="Harvey P."/>
        </authorList>
    </citation>
    <scope>NUCLEOTIDE SEQUENCE [LARGE SCALE GENOMIC DNA]</scope>
    <source>
        <strain evidence="1 2">Tr1</strain>
    </source>
</reference>
<accession>A0A2K0ULA0</accession>
<organism evidence="1 2">
    <name type="scientific">Trichoderma harzianum</name>
    <name type="common">Hypocrea lixii</name>
    <dbReference type="NCBI Taxonomy" id="5544"/>
    <lineage>
        <taxon>Eukaryota</taxon>
        <taxon>Fungi</taxon>
        <taxon>Dikarya</taxon>
        <taxon>Ascomycota</taxon>
        <taxon>Pezizomycotina</taxon>
        <taxon>Sordariomycetes</taxon>
        <taxon>Hypocreomycetidae</taxon>
        <taxon>Hypocreales</taxon>
        <taxon>Hypocreaceae</taxon>
        <taxon>Trichoderma</taxon>
    </lineage>
</organism>
<comment type="caution">
    <text evidence="1">The sequence shown here is derived from an EMBL/GenBank/DDBJ whole genome shotgun (WGS) entry which is preliminary data.</text>
</comment>